<keyword evidence="3" id="KW-0347">Helicase</keyword>
<evidence type="ECO:0000313" key="4">
    <source>
        <dbReference type="Proteomes" id="UP001595858"/>
    </source>
</evidence>
<dbReference type="Pfam" id="PF04851">
    <property type="entry name" value="ResIII"/>
    <property type="match status" value="1"/>
</dbReference>
<protein>
    <submittedName>
        <fullName evidence="3">DEAD/DEAH box helicase</fullName>
        <ecNumber evidence="3">3.6.4.-</ecNumber>
    </submittedName>
</protein>
<dbReference type="InterPro" id="IPR014001">
    <property type="entry name" value="Helicase_ATP-bd"/>
</dbReference>
<keyword evidence="3" id="KW-0378">Hydrolase</keyword>
<evidence type="ECO:0000259" key="2">
    <source>
        <dbReference type="PROSITE" id="PS51194"/>
    </source>
</evidence>
<organism evidence="3 4">
    <name type="scientific">Streptomonospora arabica</name>
    <dbReference type="NCBI Taxonomy" id="412417"/>
    <lineage>
        <taxon>Bacteria</taxon>
        <taxon>Bacillati</taxon>
        <taxon>Actinomycetota</taxon>
        <taxon>Actinomycetes</taxon>
        <taxon>Streptosporangiales</taxon>
        <taxon>Nocardiopsidaceae</taxon>
        <taxon>Streptomonospora</taxon>
    </lineage>
</organism>
<dbReference type="Proteomes" id="UP001595858">
    <property type="component" value="Unassembled WGS sequence"/>
</dbReference>
<dbReference type="RefSeq" id="WP_344140964.1">
    <property type="nucleotide sequence ID" value="NZ_BAAAQI010000002.1"/>
</dbReference>
<reference evidence="4" key="1">
    <citation type="journal article" date="2019" name="Int. J. Syst. Evol. Microbiol.">
        <title>The Global Catalogue of Microorganisms (GCM) 10K type strain sequencing project: providing services to taxonomists for standard genome sequencing and annotation.</title>
        <authorList>
            <consortium name="The Broad Institute Genomics Platform"/>
            <consortium name="The Broad Institute Genome Sequencing Center for Infectious Disease"/>
            <person name="Wu L."/>
            <person name="Ma J."/>
        </authorList>
    </citation>
    <scope>NUCLEOTIDE SEQUENCE [LARGE SCALE GENOMIC DNA]</scope>
    <source>
        <strain evidence="4">CGMCC 4.7304</strain>
    </source>
</reference>
<dbReference type="SUPFAM" id="SSF55874">
    <property type="entry name" value="ATPase domain of HSP90 chaperone/DNA topoisomerase II/histidine kinase"/>
    <property type="match status" value="1"/>
</dbReference>
<dbReference type="PROSITE" id="PS51192">
    <property type="entry name" value="HELICASE_ATP_BIND_1"/>
    <property type="match status" value="1"/>
</dbReference>
<dbReference type="Pfam" id="PF00271">
    <property type="entry name" value="Helicase_C"/>
    <property type="match status" value="1"/>
</dbReference>
<dbReference type="InterPro" id="IPR036890">
    <property type="entry name" value="HATPase_C_sf"/>
</dbReference>
<evidence type="ECO:0000259" key="1">
    <source>
        <dbReference type="PROSITE" id="PS51192"/>
    </source>
</evidence>
<dbReference type="SMART" id="SM00490">
    <property type="entry name" value="HELICc"/>
    <property type="match status" value="1"/>
</dbReference>
<sequence>MDPIEESDRNSDSLLTWATDGQVVDVVTKQSESCLRSYEANPTLIEEHANIERSITQGGYGRRQLYELIQNGADELRGANDGRIQVVLTSHALYCANKGNPVTPEGAETILASHLSRKAGAEIGRFGLGFKSVLSVSDEPRFLSRSGSFGWTRDHARRRIRERVPGDGPVPILRVARPVNPMEERRADPDLDDLMEWASTIVKLPLADEQHADRLAADLEHFPSAFAVFSPHVGHVILEDRRPPIANLRRDIRVSGEGSHRLLHEVKSGEAYEDPEEWRVFQTVHHPTVTARKAAGEYHDRPEVPLAWAVPVGRPQDTGGFWAFFPTTYETTLRGILNAPWKTNEDRQNLLKDNAFNDELMDAAARLVVDALPELATPDDPGLPLSLITARGRESRNWADKQLTDQVYKAAGHRPSLPDLDGQLRAPAEIHLQPPELTRTREKPEAHWLEKWAGHPGRPSNWCHHSVLDTVRRSRVETIMERAQRKPASVEEWLEALVEDRTAAASAVAVSIVAGMVTEGRPYADQARQAKILRTSQGEIVAPANGEVFRRSSLDEVTGDLKFVDPELERDSEIAECLETLGVREDNAFGRFAAEINHGVASYETDDWHRFWRLARQVGPRHVVGLLHEHGIAPKDLKVRNRAGVFVPMAECLLPGRVVRPADEEDCSITLDDTEHRDDMGLLRELGMSDVPLAEVDPVDERWFADYKEEKIESYYASLPSDLPRPGRGRVRVVGANPAGSLGLVRRLSRAACTRFIGELPTEGLVTAWTVHAETRPNDDPHWVESPLLWMLRRDGFLNTSLGPFPVDVCVGPELGEHSRVLPVAEVDESLSEALRLARTLERVKGKTWSAAFEHAKAARSPVETGMLYALASTQLSSPGRVSCHEGQSWCEVPTRNIAVALDDTQYGRLREHGEPVVLAPDEESAQRLVELWGMKTFSDVYKAEYRATPVGVGTPLEDVFPLMKWKDGRPLRGLELVRCTDLERLVSTPSGQTTESATIGHAENTVYWEVQGEHDDAALLRELSRLLNLGLTDNDVSEILRNREQRKHQDFLVDVRRRTGLAEKLVAMLGRETLQEALPQGLISAVEAEEGEVTERMLGELALTVYGPEVLRKFRSRLEERGFAVPAQLAGGHEARAFVTDLGFPVGYAGMRQPQPDPVVTVHGPTDFQELHLYQRHMVARVLETLRARPAKRGLLSLPTGAGKTRVAIEALVQWLRSSPADSAPLPVLWIAQTEELCEQAVQSWQYVWRHIGPPDGELTINRLWSGNEAIPVDDGFHVVVATDAKLDSVLETDAYTWLRNARAVVVDEAHVSISPRYTSVLEALGLSRHRTRCPLIGLTATPFRGTRPQEGNAEETSRLVRRYQQTRLDLDNDGSEILGVDPYARLQELGVLSKVSHRELEGVTLDLDGGERAELESRRRLPGSAERRLGLNSARNRRLLAAVQELPEDWPVLLFATSVAHAQIMAALLSRKGIPAASIDSKSDPGARRHTIERFGRRKIRVLANYGVLAQGFDAPATRAVIVARPTYSPNLYQQMIGRGLRGPLNGGKEECLIINVADNITNFGERLAFRDFEYLWKR</sequence>
<dbReference type="PANTHER" id="PTHR47396">
    <property type="entry name" value="TYPE I RESTRICTION ENZYME ECOKI R PROTEIN"/>
    <property type="match status" value="1"/>
</dbReference>
<keyword evidence="3" id="KW-0067">ATP-binding</keyword>
<dbReference type="InterPro" id="IPR001650">
    <property type="entry name" value="Helicase_C-like"/>
</dbReference>
<dbReference type="EC" id="3.6.4.-" evidence="3"/>
<gene>
    <name evidence="3" type="ORF">ACFPCZ_23925</name>
</gene>
<dbReference type="Gene3D" id="3.40.50.300">
    <property type="entry name" value="P-loop containing nucleotide triphosphate hydrolases"/>
    <property type="match status" value="2"/>
</dbReference>
<dbReference type="EMBL" id="JBHSIY010000029">
    <property type="protein sequence ID" value="MFC4869689.1"/>
    <property type="molecule type" value="Genomic_DNA"/>
</dbReference>
<keyword evidence="4" id="KW-1185">Reference proteome</keyword>
<evidence type="ECO:0000313" key="3">
    <source>
        <dbReference type="EMBL" id="MFC4869689.1"/>
    </source>
</evidence>
<dbReference type="InterPro" id="IPR027417">
    <property type="entry name" value="P-loop_NTPase"/>
</dbReference>
<dbReference type="InterPro" id="IPR006935">
    <property type="entry name" value="Helicase/UvrB_N"/>
</dbReference>
<proteinExistence type="predicted"/>
<dbReference type="SMART" id="SM00487">
    <property type="entry name" value="DEXDc"/>
    <property type="match status" value="1"/>
</dbReference>
<feature type="domain" description="Helicase ATP-binding" evidence="1">
    <location>
        <begin position="1186"/>
        <end position="1362"/>
    </location>
</feature>
<dbReference type="GO" id="GO:0016787">
    <property type="term" value="F:hydrolase activity"/>
    <property type="evidence" value="ECO:0007669"/>
    <property type="project" value="UniProtKB-KW"/>
</dbReference>
<accession>A0ABV9STM0</accession>
<name>A0ABV9STM0_9ACTN</name>
<dbReference type="InterPro" id="IPR050742">
    <property type="entry name" value="Helicase_Restrict-Modif_Enz"/>
</dbReference>
<dbReference type="SUPFAM" id="SSF52540">
    <property type="entry name" value="P-loop containing nucleoside triphosphate hydrolases"/>
    <property type="match status" value="1"/>
</dbReference>
<dbReference type="GO" id="GO:0004386">
    <property type="term" value="F:helicase activity"/>
    <property type="evidence" value="ECO:0007669"/>
    <property type="project" value="UniProtKB-KW"/>
</dbReference>
<comment type="caution">
    <text evidence="3">The sequence shown here is derived from an EMBL/GenBank/DDBJ whole genome shotgun (WGS) entry which is preliminary data.</text>
</comment>
<dbReference type="NCBIfam" id="NF047352">
    <property type="entry name" value="P_loop_sacsin"/>
    <property type="match status" value="1"/>
</dbReference>
<dbReference type="PROSITE" id="PS51194">
    <property type="entry name" value="HELICASE_CTER"/>
    <property type="match status" value="1"/>
</dbReference>
<dbReference type="PANTHER" id="PTHR47396:SF1">
    <property type="entry name" value="ATP-DEPENDENT HELICASE IRC3-RELATED"/>
    <property type="match status" value="1"/>
</dbReference>
<keyword evidence="3" id="KW-0547">Nucleotide-binding</keyword>
<feature type="domain" description="Helicase C-terminal" evidence="2">
    <location>
        <begin position="1440"/>
        <end position="1581"/>
    </location>
</feature>